<dbReference type="OrthoDB" id="10589910at2759"/>
<dbReference type="AlphaFoldDB" id="A0A016UY74"/>
<reference evidence="4" key="1">
    <citation type="journal article" date="2015" name="Nat. Genet.">
        <title>The genome and transcriptome of the zoonotic hookworm Ancylostoma ceylanicum identify infection-specific gene families.</title>
        <authorList>
            <person name="Schwarz E.M."/>
            <person name="Hu Y."/>
            <person name="Antoshechkin I."/>
            <person name="Miller M.M."/>
            <person name="Sternberg P.W."/>
            <person name="Aroian R.V."/>
        </authorList>
    </citation>
    <scope>NUCLEOTIDE SEQUENCE</scope>
    <source>
        <strain evidence="4">HY135</strain>
    </source>
</reference>
<feature type="region of interest" description="Disordered" evidence="2">
    <location>
        <begin position="19"/>
        <end position="57"/>
    </location>
</feature>
<keyword evidence="1" id="KW-0175">Coiled coil</keyword>
<sequence>MTPPSYSKELLDQSSTVLAMSARDSTSSTTSVKQKKKSGSRPTAPVKRRKRDFTSSDSLVTEGQLNSRLAELSKTFIGELEAVKTVINIHVDEIEQEVRNLRSDLQKLNLPQAMNDIKAFMQRMILLECEIKQTLEELGVNRRLERLDKRLDTLHDIKEMVEAWKGERRERRRKRSVSAATDVVERARCQVSPVPERQENEEERLAQEVKGLQAEMATYNRKLVKTRHEIQAILYRIEEAWKKVDVDPTAVRRVDDMKKEKHRLRAEESDIRKTIDQIRDRLRECWERQQRQHRSPQAGPSRRGV</sequence>
<gene>
    <name evidence="3" type="primary">Acey_s0023.g870</name>
    <name evidence="3" type="ORF">Y032_0023g870</name>
</gene>
<proteinExistence type="predicted"/>
<name>A0A016UY74_9BILA</name>
<keyword evidence="4" id="KW-1185">Reference proteome</keyword>
<evidence type="ECO:0000313" key="4">
    <source>
        <dbReference type="Proteomes" id="UP000024635"/>
    </source>
</evidence>
<comment type="caution">
    <text evidence="3">The sequence shown here is derived from an EMBL/GenBank/DDBJ whole genome shotgun (WGS) entry which is preliminary data.</text>
</comment>
<evidence type="ECO:0000313" key="3">
    <source>
        <dbReference type="EMBL" id="EYC20100.1"/>
    </source>
</evidence>
<dbReference type="Proteomes" id="UP000024635">
    <property type="component" value="Unassembled WGS sequence"/>
</dbReference>
<dbReference type="EMBL" id="JARK01001359">
    <property type="protein sequence ID" value="EYC20100.1"/>
    <property type="molecule type" value="Genomic_DNA"/>
</dbReference>
<accession>A0A016UY74</accession>
<evidence type="ECO:0000256" key="1">
    <source>
        <dbReference type="SAM" id="Coils"/>
    </source>
</evidence>
<evidence type="ECO:0000256" key="2">
    <source>
        <dbReference type="SAM" id="MobiDB-lite"/>
    </source>
</evidence>
<organism evidence="3 4">
    <name type="scientific">Ancylostoma ceylanicum</name>
    <dbReference type="NCBI Taxonomy" id="53326"/>
    <lineage>
        <taxon>Eukaryota</taxon>
        <taxon>Metazoa</taxon>
        <taxon>Ecdysozoa</taxon>
        <taxon>Nematoda</taxon>
        <taxon>Chromadorea</taxon>
        <taxon>Rhabditida</taxon>
        <taxon>Rhabditina</taxon>
        <taxon>Rhabditomorpha</taxon>
        <taxon>Strongyloidea</taxon>
        <taxon>Ancylostomatidae</taxon>
        <taxon>Ancylostomatinae</taxon>
        <taxon>Ancylostoma</taxon>
    </lineage>
</organism>
<feature type="coiled-coil region" evidence="1">
    <location>
        <begin position="202"/>
        <end position="229"/>
    </location>
</feature>
<protein>
    <submittedName>
        <fullName evidence="3">Uncharacterized protein</fullName>
    </submittedName>
</protein>